<protein>
    <submittedName>
        <fullName evidence="1">Uncharacterized protein</fullName>
    </submittedName>
</protein>
<dbReference type="EMBL" id="BPQQ01000063">
    <property type="protein sequence ID" value="GJE02872.1"/>
    <property type="molecule type" value="Genomic_DNA"/>
</dbReference>
<reference evidence="1" key="2">
    <citation type="submission" date="2021-08" db="EMBL/GenBank/DDBJ databases">
        <authorList>
            <person name="Tani A."/>
            <person name="Ola A."/>
            <person name="Ogura Y."/>
            <person name="Katsura K."/>
            <person name="Hayashi T."/>
        </authorList>
    </citation>
    <scope>NUCLEOTIDE SEQUENCE</scope>
    <source>
        <strain evidence="1">DSM 17168</strain>
    </source>
</reference>
<proteinExistence type="predicted"/>
<reference evidence="1" key="1">
    <citation type="journal article" date="2021" name="Front. Microbiol.">
        <title>Comprehensive Comparative Genomics and Phenotyping of Methylobacterium Species.</title>
        <authorList>
            <person name="Alessa O."/>
            <person name="Ogura Y."/>
            <person name="Fujitani Y."/>
            <person name="Takami H."/>
            <person name="Hayashi T."/>
            <person name="Sahin N."/>
            <person name="Tani A."/>
        </authorList>
    </citation>
    <scope>NUCLEOTIDE SEQUENCE</scope>
    <source>
        <strain evidence="1">DSM 17168</strain>
    </source>
</reference>
<accession>A0ABQ4SIA9</accession>
<evidence type="ECO:0000313" key="2">
    <source>
        <dbReference type="Proteomes" id="UP001055153"/>
    </source>
</evidence>
<gene>
    <name evidence="1" type="ORF">GMJLKIPL_4821</name>
</gene>
<organism evidence="1 2">
    <name type="scientific">Methylobacterium isbiliense</name>
    <dbReference type="NCBI Taxonomy" id="315478"/>
    <lineage>
        <taxon>Bacteria</taxon>
        <taxon>Pseudomonadati</taxon>
        <taxon>Pseudomonadota</taxon>
        <taxon>Alphaproteobacteria</taxon>
        <taxon>Hyphomicrobiales</taxon>
        <taxon>Methylobacteriaceae</taxon>
        <taxon>Methylobacterium</taxon>
    </lineage>
</organism>
<sequence length="101" mass="11111">MPATALQANVVLFPAPIRQRLDILRRRELASDIAKLKELASQLEAVRRELPDAAIAFDQATLDTCGTDPNLRKIGLDRRTEALAVGIQNLIQIMSVQHAAL</sequence>
<keyword evidence="2" id="KW-1185">Reference proteome</keyword>
<evidence type="ECO:0000313" key="1">
    <source>
        <dbReference type="EMBL" id="GJE02872.1"/>
    </source>
</evidence>
<dbReference type="Proteomes" id="UP001055153">
    <property type="component" value="Unassembled WGS sequence"/>
</dbReference>
<name>A0ABQ4SIA9_9HYPH</name>
<comment type="caution">
    <text evidence="1">The sequence shown here is derived from an EMBL/GenBank/DDBJ whole genome shotgun (WGS) entry which is preliminary data.</text>
</comment>
<dbReference type="RefSeq" id="WP_238240132.1">
    <property type="nucleotide sequence ID" value="NZ_BPQQ01000063.1"/>
</dbReference>